<dbReference type="AlphaFoldDB" id="A0A0U0ZQW6"/>
<organism evidence="2 3">
    <name type="scientific">Mycobacteroides abscessus</name>
    <dbReference type="NCBI Taxonomy" id="36809"/>
    <lineage>
        <taxon>Bacteria</taxon>
        <taxon>Bacillati</taxon>
        <taxon>Actinomycetota</taxon>
        <taxon>Actinomycetes</taxon>
        <taxon>Mycobacteriales</taxon>
        <taxon>Mycobacteriaceae</taxon>
        <taxon>Mycobacteroides</taxon>
    </lineage>
</organism>
<proteinExistence type="predicted"/>
<sequence length="518" mass="55271">MSLTQWYFAEDGGAVVDAAIATLDEDTPSESVMMVLAEPESLHVRPVAGAEFPDQPLPWTYDPEIRTWARPLSSLAPRQAPARPLLLPLGVASGATLIVNLEAINPLTINGPTPRITAVLRAWVMHLLLTPGRVVAAATATLTEVPGTSRFISAPTPEKLSAQLGERALSADVVILDDLSARHRFPSSAAVGIGQHLDVWTLRLSPTGPSARLTSAGEDRVLELESIIAINDAGWNQLGQTLGAPTAAAGSAPAPSPQPTPAASADADVAMGPEPHVWIQIFGNPTVTPPHGEPMEPGRRNTWTAIIAYLATVGRKGATNEEIRKACYGDNIKPETIRQHLSNIRGYLGPVSTGDGPLPEISRGGRPRAGEPPESYQLHPEVITAWDRVEQLIGAGPAHASDTALHRALNYVVGPPFAVLDKSVQARYQSWTKELIDTITDAVAGAALELATRSQGRGDQPGALWAARKGILVDPQRQDLWRLAIEVADPETRATLFTELRAAIADEHLETATRKLLP</sequence>
<feature type="region of interest" description="Disordered" evidence="1">
    <location>
        <begin position="245"/>
        <end position="268"/>
    </location>
</feature>
<protein>
    <recommendedName>
        <fullName evidence="4">Bacterial transcriptional activator domain-containing protein</fullName>
    </recommendedName>
</protein>
<feature type="region of interest" description="Disordered" evidence="1">
    <location>
        <begin position="352"/>
        <end position="375"/>
    </location>
</feature>
<dbReference type="EMBL" id="CSWP01000009">
    <property type="protein sequence ID" value="CPV66145.1"/>
    <property type="molecule type" value="Genomic_DNA"/>
</dbReference>
<evidence type="ECO:0008006" key="4">
    <source>
        <dbReference type="Google" id="ProtNLM"/>
    </source>
</evidence>
<accession>A0A0U0ZQW6</accession>
<dbReference type="Proteomes" id="UP000045782">
    <property type="component" value="Unassembled WGS sequence"/>
</dbReference>
<name>A0A0U0ZQW6_9MYCO</name>
<evidence type="ECO:0000313" key="2">
    <source>
        <dbReference type="EMBL" id="CPV66145.1"/>
    </source>
</evidence>
<dbReference type="RefSeq" id="WP_052618988.1">
    <property type="nucleotide sequence ID" value="NZ_CSWP01000009.1"/>
</dbReference>
<reference evidence="2 3" key="1">
    <citation type="submission" date="2015-03" db="EMBL/GenBank/DDBJ databases">
        <authorList>
            <person name="Murphy D."/>
        </authorList>
    </citation>
    <scope>NUCLEOTIDE SEQUENCE [LARGE SCALE GENOMIC DNA]</scope>
    <source>
        <strain evidence="2 3">PAP088</strain>
    </source>
</reference>
<evidence type="ECO:0000256" key="1">
    <source>
        <dbReference type="SAM" id="MobiDB-lite"/>
    </source>
</evidence>
<evidence type="ECO:0000313" key="3">
    <source>
        <dbReference type="Proteomes" id="UP000045782"/>
    </source>
</evidence>
<gene>
    <name evidence="2" type="ORF">ERS075579_03947</name>
</gene>